<proteinExistence type="predicted"/>
<dbReference type="EMBL" id="QJSP01000001">
    <property type="protein sequence ID" value="PYE20753.1"/>
    <property type="molecule type" value="Genomic_DNA"/>
</dbReference>
<dbReference type="AlphaFoldDB" id="A0A318RVT8"/>
<accession>A0A318RVT8</accession>
<name>A0A318RVT8_WILLI</name>
<evidence type="ECO:0000313" key="2">
    <source>
        <dbReference type="Proteomes" id="UP000247591"/>
    </source>
</evidence>
<dbReference type="RefSeq" id="WP_084838203.1">
    <property type="nucleotide sequence ID" value="NZ_QJSP01000001.1"/>
</dbReference>
<reference evidence="1 2" key="1">
    <citation type="submission" date="2018-06" db="EMBL/GenBank/DDBJ databases">
        <title>Genomic Encyclopedia of Type Strains, Phase IV (KMG-IV): sequencing the most valuable type-strain genomes for metagenomic binning, comparative biology and taxonomic classification.</title>
        <authorList>
            <person name="Goeker M."/>
        </authorList>
    </citation>
    <scope>NUCLEOTIDE SEQUENCE [LARGE SCALE GENOMIC DNA]</scope>
    <source>
        <strain evidence="1 2">DSM 45521</strain>
    </source>
</reference>
<dbReference type="Proteomes" id="UP000247591">
    <property type="component" value="Unassembled WGS sequence"/>
</dbReference>
<gene>
    <name evidence="1" type="ORF">DFR67_101144</name>
</gene>
<keyword evidence="2" id="KW-1185">Reference proteome</keyword>
<evidence type="ECO:0000313" key="1">
    <source>
        <dbReference type="EMBL" id="PYE20753.1"/>
    </source>
</evidence>
<sequence length="64" mass="7550">MTQYRVLNPDEEVIDTKDFNNAEDAYHWFAEKEVPSGELGYRMEVNSDGNWKMFDQTDGTRSRD</sequence>
<evidence type="ECO:0008006" key="3">
    <source>
        <dbReference type="Google" id="ProtNLM"/>
    </source>
</evidence>
<comment type="caution">
    <text evidence="1">The sequence shown here is derived from an EMBL/GenBank/DDBJ whole genome shotgun (WGS) entry which is preliminary data.</text>
</comment>
<protein>
    <recommendedName>
        <fullName evidence="3">YD repeat-containing protein</fullName>
    </recommendedName>
</protein>
<organism evidence="1 2">
    <name type="scientific">Williamsia limnetica</name>
    <dbReference type="NCBI Taxonomy" id="882452"/>
    <lineage>
        <taxon>Bacteria</taxon>
        <taxon>Bacillati</taxon>
        <taxon>Actinomycetota</taxon>
        <taxon>Actinomycetes</taxon>
        <taxon>Mycobacteriales</taxon>
        <taxon>Nocardiaceae</taxon>
        <taxon>Williamsia</taxon>
    </lineage>
</organism>
<dbReference type="OrthoDB" id="4737969at2"/>